<dbReference type="AlphaFoldDB" id="D6WFB4"/>
<dbReference type="HOGENOM" id="CLU_2674293_0_0_1"/>
<evidence type="ECO:0000256" key="1">
    <source>
        <dbReference type="SAM" id="MobiDB-lite"/>
    </source>
</evidence>
<accession>D6WFB4</accession>
<feature type="region of interest" description="Disordered" evidence="1">
    <location>
        <begin position="45"/>
        <end position="75"/>
    </location>
</feature>
<dbReference type="InParanoid" id="D6WFB4"/>
<feature type="compositionally biased region" description="Polar residues" evidence="1">
    <location>
        <begin position="45"/>
        <end position="54"/>
    </location>
</feature>
<organism evidence="2 3">
    <name type="scientific">Tribolium castaneum</name>
    <name type="common">Red flour beetle</name>
    <dbReference type="NCBI Taxonomy" id="7070"/>
    <lineage>
        <taxon>Eukaryota</taxon>
        <taxon>Metazoa</taxon>
        <taxon>Ecdysozoa</taxon>
        <taxon>Arthropoda</taxon>
        <taxon>Hexapoda</taxon>
        <taxon>Insecta</taxon>
        <taxon>Pterygota</taxon>
        <taxon>Neoptera</taxon>
        <taxon>Endopterygota</taxon>
        <taxon>Coleoptera</taxon>
        <taxon>Polyphaga</taxon>
        <taxon>Cucujiformia</taxon>
        <taxon>Tenebrionidae</taxon>
        <taxon>Tenebrionidae incertae sedis</taxon>
        <taxon>Tribolium</taxon>
    </lineage>
</organism>
<evidence type="ECO:0000313" key="2">
    <source>
        <dbReference type="EMBL" id="EFA00275.1"/>
    </source>
</evidence>
<reference evidence="2 3" key="2">
    <citation type="journal article" date="2010" name="Nucleic Acids Res.">
        <title>BeetleBase in 2010: revisions to provide comprehensive genomic information for Tribolium castaneum.</title>
        <authorList>
            <person name="Kim H.S."/>
            <person name="Murphy T."/>
            <person name="Xia J."/>
            <person name="Caragea D."/>
            <person name="Park Y."/>
            <person name="Beeman R.W."/>
            <person name="Lorenzen M.D."/>
            <person name="Butcher S."/>
            <person name="Manak J.R."/>
            <person name="Brown S.J."/>
        </authorList>
    </citation>
    <scope>GENOME REANNOTATION</scope>
    <source>
        <strain evidence="2 3">Georgia GA2</strain>
    </source>
</reference>
<proteinExistence type="predicted"/>
<reference evidence="2 3" key="1">
    <citation type="journal article" date="2008" name="Nature">
        <title>The genome of the model beetle and pest Tribolium castaneum.</title>
        <authorList>
            <consortium name="Tribolium Genome Sequencing Consortium"/>
            <person name="Richards S."/>
            <person name="Gibbs R.A."/>
            <person name="Weinstock G.M."/>
            <person name="Brown S.J."/>
            <person name="Denell R."/>
            <person name="Beeman R.W."/>
            <person name="Gibbs R."/>
            <person name="Beeman R.W."/>
            <person name="Brown S.J."/>
            <person name="Bucher G."/>
            <person name="Friedrich M."/>
            <person name="Grimmelikhuijzen C.J."/>
            <person name="Klingler M."/>
            <person name="Lorenzen M."/>
            <person name="Richards S."/>
            <person name="Roth S."/>
            <person name="Schroder R."/>
            <person name="Tautz D."/>
            <person name="Zdobnov E.M."/>
            <person name="Muzny D."/>
            <person name="Gibbs R.A."/>
            <person name="Weinstock G.M."/>
            <person name="Attaway T."/>
            <person name="Bell S."/>
            <person name="Buhay C.J."/>
            <person name="Chandrabose M.N."/>
            <person name="Chavez D."/>
            <person name="Clerk-Blankenburg K.P."/>
            <person name="Cree A."/>
            <person name="Dao M."/>
            <person name="Davis C."/>
            <person name="Chacko J."/>
            <person name="Dinh H."/>
            <person name="Dugan-Rocha S."/>
            <person name="Fowler G."/>
            <person name="Garner T.T."/>
            <person name="Garnes J."/>
            <person name="Gnirke A."/>
            <person name="Hawes A."/>
            <person name="Hernandez J."/>
            <person name="Hines S."/>
            <person name="Holder M."/>
            <person name="Hume J."/>
            <person name="Jhangiani S.N."/>
            <person name="Joshi V."/>
            <person name="Khan Z.M."/>
            <person name="Jackson L."/>
            <person name="Kovar C."/>
            <person name="Kowis A."/>
            <person name="Lee S."/>
            <person name="Lewis L.R."/>
            <person name="Margolis J."/>
            <person name="Morgan M."/>
            <person name="Nazareth L.V."/>
            <person name="Nguyen N."/>
            <person name="Okwuonu G."/>
            <person name="Parker D."/>
            <person name="Richards S."/>
            <person name="Ruiz S.J."/>
            <person name="Santibanez J."/>
            <person name="Savard J."/>
            <person name="Scherer S.E."/>
            <person name="Schneider B."/>
            <person name="Sodergren E."/>
            <person name="Tautz D."/>
            <person name="Vattahil S."/>
            <person name="Villasana D."/>
            <person name="White C.S."/>
            <person name="Wright R."/>
            <person name="Park Y."/>
            <person name="Beeman R.W."/>
            <person name="Lord J."/>
            <person name="Oppert B."/>
            <person name="Lorenzen M."/>
            <person name="Brown S."/>
            <person name="Wang L."/>
            <person name="Savard J."/>
            <person name="Tautz D."/>
            <person name="Richards S."/>
            <person name="Weinstock G."/>
            <person name="Gibbs R.A."/>
            <person name="Liu Y."/>
            <person name="Worley K."/>
            <person name="Weinstock G."/>
            <person name="Elsik C.G."/>
            <person name="Reese J.T."/>
            <person name="Elhaik E."/>
            <person name="Landan G."/>
            <person name="Graur D."/>
            <person name="Arensburger P."/>
            <person name="Atkinson P."/>
            <person name="Beeman R.W."/>
            <person name="Beidler J."/>
            <person name="Brown S.J."/>
            <person name="Demuth J.P."/>
            <person name="Drury D.W."/>
            <person name="Du Y.Z."/>
            <person name="Fujiwara H."/>
            <person name="Lorenzen M."/>
            <person name="Maselli V."/>
            <person name="Osanai M."/>
            <person name="Park Y."/>
            <person name="Robertson H.M."/>
            <person name="Tu Z."/>
            <person name="Wang J.J."/>
            <person name="Wang S."/>
            <person name="Richards S."/>
            <person name="Song H."/>
            <person name="Zhang L."/>
            <person name="Sodergren E."/>
            <person name="Werner D."/>
            <person name="Stanke M."/>
            <person name="Morgenstern B."/>
            <person name="Solovyev V."/>
            <person name="Kosarev P."/>
            <person name="Brown G."/>
            <person name="Chen H.C."/>
            <person name="Ermolaeva O."/>
            <person name="Hlavina W."/>
            <person name="Kapustin Y."/>
            <person name="Kiryutin B."/>
            <person name="Kitts P."/>
            <person name="Maglott D."/>
            <person name="Pruitt K."/>
            <person name="Sapojnikov V."/>
            <person name="Souvorov A."/>
            <person name="Mackey A.J."/>
            <person name="Waterhouse R.M."/>
            <person name="Wyder S."/>
            <person name="Zdobnov E.M."/>
            <person name="Zdobnov E.M."/>
            <person name="Wyder S."/>
            <person name="Kriventseva E.V."/>
            <person name="Kadowaki T."/>
            <person name="Bork P."/>
            <person name="Aranda M."/>
            <person name="Bao R."/>
            <person name="Beermann A."/>
            <person name="Berns N."/>
            <person name="Bolognesi R."/>
            <person name="Bonneton F."/>
            <person name="Bopp D."/>
            <person name="Brown S.J."/>
            <person name="Bucher G."/>
            <person name="Butts T."/>
            <person name="Chaumot A."/>
            <person name="Denell R.E."/>
            <person name="Ferrier D.E."/>
            <person name="Friedrich M."/>
            <person name="Gordon C.M."/>
            <person name="Jindra M."/>
            <person name="Klingler M."/>
            <person name="Lan Q."/>
            <person name="Lattorff H.M."/>
            <person name="Laudet V."/>
            <person name="von Levetsow C."/>
            <person name="Liu Z."/>
            <person name="Lutz R."/>
            <person name="Lynch J.A."/>
            <person name="da Fonseca R.N."/>
            <person name="Posnien N."/>
            <person name="Reuter R."/>
            <person name="Roth S."/>
            <person name="Savard J."/>
            <person name="Schinko J.B."/>
            <person name="Schmitt C."/>
            <person name="Schoppmeier M."/>
            <person name="Schroder R."/>
            <person name="Shippy T.D."/>
            <person name="Simonnet F."/>
            <person name="Marques-Souza H."/>
            <person name="Tautz D."/>
            <person name="Tomoyasu Y."/>
            <person name="Trauner J."/>
            <person name="Van der Zee M."/>
            <person name="Vervoort M."/>
            <person name="Wittkopp N."/>
            <person name="Wimmer E.A."/>
            <person name="Yang X."/>
            <person name="Jones A.K."/>
            <person name="Sattelle D.B."/>
            <person name="Ebert P.R."/>
            <person name="Nelson D."/>
            <person name="Scott J.G."/>
            <person name="Beeman R.W."/>
            <person name="Muthukrishnan S."/>
            <person name="Kramer K.J."/>
            <person name="Arakane Y."/>
            <person name="Beeman R.W."/>
            <person name="Zhu Q."/>
            <person name="Hogenkamp D."/>
            <person name="Dixit R."/>
            <person name="Oppert B."/>
            <person name="Jiang H."/>
            <person name="Zou Z."/>
            <person name="Marshall J."/>
            <person name="Elpidina E."/>
            <person name="Vinokurov K."/>
            <person name="Oppert C."/>
            <person name="Zou Z."/>
            <person name="Evans J."/>
            <person name="Lu Z."/>
            <person name="Zhao P."/>
            <person name="Sumathipala N."/>
            <person name="Altincicek B."/>
            <person name="Vilcinskas A."/>
            <person name="Williams M."/>
            <person name="Hultmark D."/>
            <person name="Hetru C."/>
            <person name="Jiang H."/>
            <person name="Grimmelikhuijzen C.J."/>
            <person name="Hauser F."/>
            <person name="Cazzamali G."/>
            <person name="Williamson M."/>
            <person name="Park Y."/>
            <person name="Li B."/>
            <person name="Tanaka Y."/>
            <person name="Predel R."/>
            <person name="Neupert S."/>
            <person name="Schachtner J."/>
            <person name="Verleyen P."/>
            <person name="Raible F."/>
            <person name="Bork P."/>
            <person name="Friedrich M."/>
            <person name="Walden K.K."/>
            <person name="Robertson H.M."/>
            <person name="Angeli S."/>
            <person name="Foret S."/>
            <person name="Bucher G."/>
            <person name="Schuetz S."/>
            <person name="Maleszka R."/>
            <person name="Wimmer E.A."/>
            <person name="Beeman R.W."/>
            <person name="Lorenzen M."/>
            <person name="Tomoyasu Y."/>
            <person name="Miller S.C."/>
            <person name="Grossmann D."/>
            <person name="Bucher G."/>
        </authorList>
    </citation>
    <scope>NUCLEOTIDE SEQUENCE [LARGE SCALE GENOMIC DNA]</scope>
    <source>
        <strain evidence="2 3">Georgia GA2</strain>
    </source>
</reference>
<gene>
    <name evidence="2" type="primary">GLEAN_03108</name>
    <name evidence="2" type="ORF">TcasGA2_TC003108</name>
</gene>
<keyword evidence="3" id="KW-1185">Reference proteome</keyword>
<dbReference type="Proteomes" id="UP000007266">
    <property type="component" value="Linkage group 3"/>
</dbReference>
<name>D6WFB4_TRICA</name>
<sequence length="75" mass="8647">MPTANLNLFGRVKRSNTTFSTSTVFILEIPIWSNLKEKYRFDGTSLTRNDGNELSTEDQRGGPRFRGRCRNSFSR</sequence>
<protein>
    <submittedName>
        <fullName evidence="2">Uncharacterized protein</fullName>
    </submittedName>
</protein>
<evidence type="ECO:0000313" key="3">
    <source>
        <dbReference type="Proteomes" id="UP000007266"/>
    </source>
</evidence>
<dbReference type="EMBL" id="KQ971319">
    <property type="protein sequence ID" value="EFA00275.1"/>
    <property type="molecule type" value="Genomic_DNA"/>
</dbReference>